<comment type="catalytic activity">
    <reaction evidence="4">
        <text>succinate + NAD(+) = fumarate + NADH + H(+)</text>
        <dbReference type="Rhea" id="RHEA:18281"/>
        <dbReference type="ChEBI" id="CHEBI:15378"/>
        <dbReference type="ChEBI" id="CHEBI:29806"/>
        <dbReference type="ChEBI" id="CHEBI:30031"/>
        <dbReference type="ChEBI" id="CHEBI:57540"/>
        <dbReference type="ChEBI" id="CHEBI:57945"/>
        <dbReference type="EC" id="1.3.1.6"/>
    </reaction>
</comment>
<organism evidence="6 7">
    <name type="scientific">Decorospora gaudefroyi</name>
    <dbReference type="NCBI Taxonomy" id="184978"/>
    <lineage>
        <taxon>Eukaryota</taxon>
        <taxon>Fungi</taxon>
        <taxon>Dikarya</taxon>
        <taxon>Ascomycota</taxon>
        <taxon>Pezizomycotina</taxon>
        <taxon>Dothideomycetes</taxon>
        <taxon>Pleosporomycetidae</taxon>
        <taxon>Pleosporales</taxon>
        <taxon>Pleosporineae</taxon>
        <taxon>Pleosporaceae</taxon>
        <taxon>Decorospora</taxon>
    </lineage>
</organism>
<dbReference type="SUPFAM" id="SSF51905">
    <property type="entry name" value="FAD/NAD(P)-binding domain"/>
    <property type="match status" value="1"/>
</dbReference>
<sequence length="464" mass="49720">MAPQHAIVVGSGLAGLAAASQLLTHNIPVVLLERAARTGGNSIKASSGINGAPTPYQPIQDSREAFYNDSVRSAMTNYGAHRMKLIARLTDNSASAVEWLVKDKGIELTRVAHLGGHTYPRTHRGVTGIPPGYEIVSTVLRDLKEDPRGLFDLRTSCTVTSVLQTDQRVTGVEYEKADGETVTLHGPVIFASGGFAGAADALAQYQPDLAGYPSTNDPRPASLPLLTAVGAQLLGMQEVQVHPTGFVDPVNPSSPLKFLAPEMLRGEGGILLRDGHRFVNELETRDIVTQAITSTDPTPPVLAKQWNIQLVLDESTYNATKSHVDFYLSKGLMKKSTIADLGPEPLDTITGYCSVAARKAPDEFNRKYPRSWTLQDPTPESVVYVGTVTPVIHYTMGGALINENAQILREDDTPIEGLWGAGEVTGGVHGRNRLGGSSLLECVVFGRIAGDQCAEYIKSGSMTP</sequence>
<evidence type="ECO:0000256" key="3">
    <source>
        <dbReference type="ARBA" id="ARBA00023002"/>
    </source>
</evidence>
<dbReference type="OrthoDB" id="10252157at2759"/>
<dbReference type="SUPFAM" id="SSF56425">
    <property type="entry name" value="Succinate dehydrogenase/fumarate reductase flavoprotein, catalytic domain"/>
    <property type="match status" value="1"/>
</dbReference>
<keyword evidence="3 4" id="KW-0560">Oxidoreductase</keyword>
<protein>
    <recommendedName>
        <fullName evidence="4">Fumarate reductase</fullName>
        <ecNumber evidence="4">1.3.1.6</ecNumber>
    </recommendedName>
</protein>
<keyword evidence="4" id="KW-0732">Signal</keyword>
<comment type="cofactor">
    <cofactor evidence="4">
        <name>FAD</name>
        <dbReference type="ChEBI" id="CHEBI:57692"/>
    </cofactor>
    <text evidence="4">Binds 1 FAD per monomer.</text>
</comment>
<gene>
    <name evidence="6" type="ORF">BDW02DRAFT_407777</name>
</gene>
<feature type="chain" id="PRO_5025714799" description="Fumarate reductase" evidence="4">
    <location>
        <begin position="20"/>
        <end position="464"/>
    </location>
</feature>
<dbReference type="Pfam" id="PF00890">
    <property type="entry name" value="FAD_binding_2"/>
    <property type="match status" value="1"/>
</dbReference>
<dbReference type="AlphaFoldDB" id="A0A6A5KA11"/>
<reference evidence="6" key="1">
    <citation type="submission" date="2020-01" db="EMBL/GenBank/DDBJ databases">
        <authorList>
            <consortium name="DOE Joint Genome Institute"/>
            <person name="Haridas S."/>
            <person name="Albert R."/>
            <person name="Binder M."/>
            <person name="Bloem J."/>
            <person name="Labutti K."/>
            <person name="Salamov A."/>
            <person name="Andreopoulos B."/>
            <person name="Baker S.E."/>
            <person name="Barry K."/>
            <person name="Bills G."/>
            <person name="Bluhm B.H."/>
            <person name="Cannon C."/>
            <person name="Castanera R."/>
            <person name="Culley D.E."/>
            <person name="Daum C."/>
            <person name="Ezra D."/>
            <person name="Gonzalez J.B."/>
            <person name="Henrissat B."/>
            <person name="Kuo A."/>
            <person name="Liang C."/>
            <person name="Lipzen A."/>
            <person name="Lutzoni F."/>
            <person name="Magnuson J."/>
            <person name="Mondo S."/>
            <person name="Nolan M."/>
            <person name="Ohm R."/>
            <person name="Pangilinan J."/>
            <person name="Park H.-J."/>
            <person name="Ramirez L."/>
            <person name="Alfaro M."/>
            <person name="Sun H."/>
            <person name="Tritt A."/>
            <person name="Yoshinaga Y."/>
            <person name="Zwiers L.-H."/>
            <person name="Turgeon B.G."/>
            <person name="Goodwin S.B."/>
            <person name="Spatafora J.W."/>
            <person name="Crous P.W."/>
            <person name="Grigoriev I.V."/>
        </authorList>
    </citation>
    <scope>NUCLEOTIDE SEQUENCE</scope>
    <source>
        <strain evidence="6">P77</strain>
    </source>
</reference>
<dbReference type="InterPro" id="IPR050315">
    <property type="entry name" value="FAD-oxidoreductase_2"/>
</dbReference>
<dbReference type="InterPro" id="IPR036188">
    <property type="entry name" value="FAD/NAD-bd_sf"/>
</dbReference>
<comment type="similarity">
    <text evidence="4">Belongs to the FAD-dependent oxidoreductase 2 family. FRD/SDH subfamily.</text>
</comment>
<evidence type="ECO:0000256" key="1">
    <source>
        <dbReference type="ARBA" id="ARBA00022630"/>
    </source>
</evidence>
<keyword evidence="2 4" id="KW-0274">FAD</keyword>
<dbReference type="InterPro" id="IPR027477">
    <property type="entry name" value="Succ_DH/fumarate_Rdtase_cat_sf"/>
</dbReference>
<evidence type="ECO:0000256" key="4">
    <source>
        <dbReference type="RuleBase" id="RU366062"/>
    </source>
</evidence>
<dbReference type="EC" id="1.3.1.6" evidence="4"/>
<evidence type="ECO:0000256" key="2">
    <source>
        <dbReference type="ARBA" id="ARBA00022827"/>
    </source>
</evidence>
<dbReference type="GO" id="GO:0016156">
    <property type="term" value="F:fumarate reductase (NADH) activity"/>
    <property type="evidence" value="ECO:0007669"/>
    <property type="project" value="UniProtKB-EC"/>
</dbReference>
<dbReference type="NCBIfam" id="TIGR01813">
    <property type="entry name" value="flavo_cyto_c"/>
    <property type="match status" value="1"/>
</dbReference>
<dbReference type="EMBL" id="ML975330">
    <property type="protein sequence ID" value="KAF1832816.1"/>
    <property type="molecule type" value="Genomic_DNA"/>
</dbReference>
<dbReference type="Gene3D" id="3.50.50.60">
    <property type="entry name" value="FAD/NAD(P)-binding domain"/>
    <property type="match status" value="1"/>
</dbReference>
<evidence type="ECO:0000313" key="6">
    <source>
        <dbReference type="EMBL" id="KAF1832816.1"/>
    </source>
</evidence>
<feature type="signal peptide" evidence="4">
    <location>
        <begin position="1"/>
        <end position="19"/>
    </location>
</feature>
<dbReference type="InterPro" id="IPR010960">
    <property type="entry name" value="Flavocytochrome_c"/>
</dbReference>
<proteinExistence type="inferred from homology"/>
<dbReference type="PANTHER" id="PTHR43400:SF12">
    <property type="entry name" value="FUMARATE REDUCTASE"/>
    <property type="match status" value="1"/>
</dbReference>
<dbReference type="PANTHER" id="PTHR43400">
    <property type="entry name" value="FUMARATE REDUCTASE"/>
    <property type="match status" value="1"/>
</dbReference>
<evidence type="ECO:0000313" key="7">
    <source>
        <dbReference type="Proteomes" id="UP000800040"/>
    </source>
</evidence>
<dbReference type="InterPro" id="IPR003953">
    <property type="entry name" value="FAD-dep_OxRdtase_2_FAD-bd"/>
</dbReference>
<evidence type="ECO:0000259" key="5">
    <source>
        <dbReference type="Pfam" id="PF00890"/>
    </source>
</evidence>
<comment type="function">
    <text evidence="4">Irreversibly catalyzes the reduction of fumarate to succinate.</text>
</comment>
<dbReference type="Proteomes" id="UP000800040">
    <property type="component" value="Unassembled WGS sequence"/>
</dbReference>
<feature type="domain" description="FAD-dependent oxidoreductase 2 FAD-binding" evidence="5">
    <location>
        <begin position="6"/>
        <end position="439"/>
    </location>
</feature>
<name>A0A6A5KA11_9PLEO</name>
<dbReference type="GO" id="GO:0010181">
    <property type="term" value="F:FMN binding"/>
    <property type="evidence" value="ECO:0007669"/>
    <property type="project" value="InterPro"/>
</dbReference>
<keyword evidence="7" id="KW-1185">Reference proteome</keyword>
<keyword evidence="1 4" id="KW-0285">Flavoprotein</keyword>
<dbReference type="Gene3D" id="3.90.700.10">
    <property type="entry name" value="Succinate dehydrogenase/fumarate reductase flavoprotein, catalytic domain"/>
    <property type="match status" value="1"/>
</dbReference>
<accession>A0A6A5KA11</accession>